<comment type="caution">
    <text evidence="1">The sequence shown here is derived from an EMBL/GenBank/DDBJ whole genome shotgun (WGS) entry which is preliminary data.</text>
</comment>
<sequence>MLWGKSGAKEYEDHVERALKRKYPWTTWQMEPQSPIKGTKDKVDFRLTNRKTGKEILVDAKSGTIKVSDLRQLDDYKRSANVKEVIIYTPTRKADIADSIKQRAKKSGIKIVCSSPRSSW</sequence>
<evidence type="ECO:0008006" key="2">
    <source>
        <dbReference type="Google" id="ProtNLM"/>
    </source>
</evidence>
<gene>
    <name evidence="1" type="ORF">S06H3_10082</name>
</gene>
<protein>
    <recommendedName>
        <fullName evidence="2">PD(D/E)XK endonuclease domain-containing protein</fullName>
    </recommendedName>
</protein>
<accession>X1KCS4</accession>
<evidence type="ECO:0000313" key="1">
    <source>
        <dbReference type="EMBL" id="GAI04847.1"/>
    </source>
</evidence>
<proteinExistence type="predicted"/>
<reference evidence="1" key="1">
    <citation type="journal article" date="2014" name="Front. Microbiol.">
        <title>High frequency of phylogenetically diverse reductive dehalogenase-homologous genes in deep subseafloor sedimentary metagenomes.</title>
        <authorList>
            <person name="Kawai M."/>
            <person name="Futagami T."/>
            <person name="Toyoda A."/>
            <person name="Takaki Y."/>
            <person name="Nishi S."/>
            <person name="Hori S."/>
            <person name="Arai W."/>
            <person name="Tsubouchi T."/>
            <person name="Morono Y."/>
            <person name="Uchiyama I."/>
            <person name="Ito T."/>
            <person name="Fujiyama A."/>
            <person name="Inagaki F."/>
            <person name="Takami H."/>
        </authorList>
    </citation>
    <scope>NUCLEOTIDE SEQUENCE</scope>
    <source>
        <strain evidence="1">Expedition CK06-06</strain>
    </source>
</reference>
<dbReference type="EMBL" id="BARV01004594">
    <property type="protein sequence ID" value="GAI04847.1"/>
    <property type="molecule type" value="Genomic_DNA"/>
</dbReference>
<organism evidence="1">
    <name type="scientific">marine sediment metagenome</name>
    <dbReference type="NCBI Taxonomy" id="412755"/>
    <lineage>
        <taxon>unclassified sequences</taxon>
        <taxon>metagenomes</taxon>
        <taxon>ecological metagenomes</taxon>
    </lineage>
</organism>
<dbReference type="AlphaFoldDB" id="X1KCS4"/>
<name>X1KCS4_9ZZZZ</name>